<sequence length="255" mass="27317">LRGFADSTSVCWQRTGRDPSRPPCGPFLRPAATAYGARVARILRARAKSKRDSQSQSPSSACGTFSRTAGEGRSGAKAKSELQVCGTLLRLGCAGGAVTGAPMQWRSGGEKARRAARRDASQLAASPWRDCQPTPEPLRGVAAQDARRPLHRGALSFGYFLDFGLPALRPSGQLRRSRRSCGAVSTQRKVTRSPKASESVAIHLFARRKGSVVRSFSDCQRRTKHGEASAFRFPKHASQAGLPTSPMMTIPGASP</sequence>
<feature type="region of interest" description="Disordered" evidence="1">
    <location>
        <begin position="227"/>
        <end position="255"/>
    </location>
</feature>
<feature type="region of interest" description="Disordered" evidence="1">
    <location>
        <begin position="1"/>
        <end position="29"/>
    </location>
</feature>
<evidence type="ECO:0000313" key="3">
    <source>
        <dbReference type="Proteomes" id="UP000198575"/>
    </source>
</evidence>
<gene>
    <name evidence="2" type="ORF">SAMN05216289_1131</name>
</gene>
<dbReference type="EMBL" id="FOVF01000013">
    <property type="protein sequence ID" value="SFN30336.1"/>
    <property type="molecule type" value="Genomic_DNA"/>
</dbReference>
<feature type="compositionally biased region" description="Polar residues" evidence="1">
    <location>
        <begin position="1"/>
        <end position="12"/>
    </location>
</feature>
<evidence type="ECO:0000256" key="1">
    <source>
        <dbReference type="SAM" id="MobiDB-lite"/>
    </source>
</evidence>
<organism evidence="2 3">
    <name type="scientific">Dokdonella immobilis</name>
    <dbReference type="NCBI Taxonomy" id="578942"/>
    <lineage>
        <taxon>Bacteria</taxon>
        <taxon>Pseudomonadati</taxon>
        <taxon>Pseudomonadota</taxon>
        <taxon>Gammaproteobacteria</taxon>
        <taxon>Lysobacterales</taxon>
        <taxon>Rhodanobacteraceae</taxon>
        <taxon>Dokdonella</taxon>
    </lineage>
</organism>
<keyword evidence="3" id="KW-1185">Reference proteome</keyword>
<protein>
    <submittedName>
        <fullName evidence="2">Uncharacterized protein</fullName>
    </submittedName>
</protein>
<feature type="non-terminal residue" evidence="2">
    <location>
        <position position="1"/>
    </location>
</feature>
<dbReference type="Proteomes" id="UP000198575">
    <property type="component" value="Unassembled WGS sequence"/>
</dbReference>
<accession>A0A1I4XX77</accession>
<feature type="region of interest" description="Disordered" evidence="1">
    <location>
        <begin position="46"/>
        <end position="76"/>
    </location>
</feature>
<reference evidence="2 3" key="1">
    <citation type="submission" date="2016-10" db="EMBL/GenBank/DDBJ databases">
        <authorList>
            <person name="de Groot N.N."/>
        </authorList>
    </citation>
    <scope>NUCLEOTIDE SEQUENCE [LARGE SCALE GENOMIC DNA]</scope>
    <source>
        <strain evidence="2 3">CGMCC 1.7659</strain>
    </source>
</reference>
<evidence type="ECO:0000313" key="2">
    <source>
        <dbReference type="EMBL" id="SFN30336.1"/>
    </source>
</evidence>
<proteinExistence type="predicted"/>
<dbReference type="AlphaFoldDB" id="A0A1I4XX77"/>
<name>A0A1I4XX77_9GAMM</name>